<feature type="domain" description="TssC1 N-terminal" evidence="2">
    <location>
        <begin position="179"/>
        <end position="459"/>
    </location>
</feature>
<keyword evidence="4" id="KW-1185">Reference proteome</keyword>
<gene>
    <name evidence="3" type="ORF">DFR24_2864</name>
</gene>
<dbReference type="InterPro" id="IPR010269">
    <property type="entry name" value="T6SS_TssC-like"/>
</dbReference>
<dbReference type="Pfam" id="PF05943">
    <property type="entry name" value="VipB"/>
    <property type="match status" value="1"/>
</dbReference>
<dbReference type="InterPro" id="IPR008312">
    <property type="entry name" value="T6SS_TssB1"/>
</dbReference>
<sequence>MASGRMDFGMDFGPKGAGSRKPREPDAPMRLLLLGDFSGRPASERTPLATRPTLRVDVDNFDATMARLAPRVSTGVGDIAFASLDDFHPDALFAKLPLFQALRTARTQPPPASTVAPAAPAGSASDEASPLSALLGGTPAGVASSRAAAKSADEGFDAMIRRIVAPHIVPDRTAETRSYVAAVDSAIAEQMRQVLHDPAFQSREAAWRGVQWLVANLELDETLQLHLFDVTREELLLDYINAGAEVAKTGLHAALVDRWRNQPGGLGWSAVVSLYRFGASPADIGLLAELAMVAAKARGPVFAEGDPALADAEAPGLDDWNELRKSDLARWIGLVAPRLLMRRPYGARDERIDAFAFEELGNTPAHEHYLWASGALACALLLGRAFRAAEGWSFSPNDERDIGDLPSATRIDRDGDKELVPSAERFMGDAQAERLLGAGLMPLLSHRHLNAAQLMRFQSIAEPAATLAGLPE</sequence>
<dbReference type="InterPro" id="IPR044031">
    <property type="entry name" value="TssC1_N"/>
</dbReference>
<dbReference type="AlphaFoldDB" id="A0A4S3JZ79"/>
<dbReference type="RefSeq" id="WP_133882036.1">
    <property type="nucleotide sequence ID" value="NZ_MWIN01000037.1"/>
</dbReference>
<feature type="region of interest" description="Disordered" evidence="1">
    <location>
        <begin position="1"/>
        <end position="26"/>
    </location>
</feature>
<evidence type="ECO:0000313" key="4">
    <source>
        <dbReference type="Proteomes" id="UP000295341"/>
    </source>
</evidence>
<dbReference type="PANTHER" id="PTHR35565:SF1">
    <property type="entry name" value="TYPE VI SECRETION SYSTEM CONTRACTILE SHEATH LARGE SUBUNIT"/>
    <property type="match status" value="1"/>
</dbReference>
<evidence type="ECO:0000313" key="3">
    <source>
        <dbReference type="EMBL" id="TDU28492.1"/>
    </source>
</evidence>
<name>A0A4S3JZ79_9GAMM</name>
<feature type="region of interest" description="Disordered" evidence="1">
    <location>
        <begin position="108"/>
        <end position="131"/>
    </location>
</feature>
<proteinExistence type="predicted"/>
<evidence type="ECO:0000256" key="1">
    <source>
        <dbReference type="SAM" id="MobiDB-lite"/>
    </source>
</evidence>
<organism evidence="3 4">
    <name type="scientific">Panacagrimonas perspica</name>
    <dbReference type="NCBI Taxonomy" id="381431"/>
    <lineage>
        <taxon>Bacteria</taxon>
        <taxon>Pseudomonadati</taxon>
        <taxon>Pseudomonadota</taxon>
        <taxon>Gammaproteobacteria</taxon>
        <taxon>Nevskiales</taxon>
        <taxon>Nevskiaceae</taxon>
        <taxon>Panacagrimonas</taxon>
    </lineage>
</organism>
<accession>A0A4S3JZ79</accession>
<evidence type="ECO:0000259" key="2">
    <source>
        <dbReference type="Pfam" id="PF05943"/>
    </source>
</evidence>
<dbReference type="OrthoDB" id="9789942at2"/>
<dbReference type="Pfam" id="PF05591">
    <property type="entry name" value="T6SS_VipA"/>
    <property type="match status" value="1"/>
</dbReference>
<reference evidence="3 4" key="1">
    <citation type="submission" date="2019-03" db="EMBL/GenBank/DDBJ databases">
        <title>Genomic Encyclopedia of Type Strains, Phase IV (KMG-IV): sequencing the most valuable type-strain genomes for metagenomic binning, comparative biology and taxonomic classification.</title>
        <authorList>
            <person name="Goeker M."/>
        </authorList>
    </citation>
    <scope>NUCLEOTIDE SEQUENCE [LARGE SCALE GENOMIC DNA]</scope>
    <source>
        <strain evidence="3 4">DSM 26377</strain>
    </source>
</reference>
<dbReference type="Proteomes" id="UP000295341">
    <property type="component" value="Unassembled WGS sequence"/>
</dbReference>
<feature type="compositionally biased region" description="Low complexity" evidence="1">
    <location>
        <begin position="113"/>
        <end position="130"/>
    </location>
</feature>
<protein>
    <submittedName>
        <fullName evidence="3">Type VI secretion system ImpC/EvpB family protein/type VI secretion system ImpB/VipA family protein</fullName>
    </submittedName>
</protein>
<comment type="caution">
    <text evidence="3">The sequence shown here is derived from an EMBL/GenBank/DDBJ whole genome shotgun (WGS) entry which is preliminary data.</text>
</comment>
<dbReference type="EMBL" id="SOBT01000009">
    <property type="protein sequence ID" value="TDU28492.1"/>
    <property type="molecule type" value="Genomic_DNA"/>
</dbReference>
<dbReference type="PANTHER" id="PTHR35565">
    <property type="entry name" value="CYTOPLASMIC PROTEIN-RELATED"/>
    <property type="match status" value="1"/>
</dbReference>